<proteinExistence type="predicted"/>
<accession>A0A2P2K6V7</accession>
<evidence type="ECO:0000313" key="2">
    <source>
        <dbReference type="EMBL" id="MBX01431.1"/>
    </source>
</evidence>
<organism evidence="2">
    <name type="scientific">Rhizophora mucronata</name>
    <name type="common">Asiatic mangrove</name>
    <dbReference type="NCBI Taxonomy" id="61149"/>
    <lineage>
        <taxon>Eukaryota</taxon>
        <taxon>Viridiplantae</taxon>
        <taxon>Streptophyta</taxon>
        <taxon>Embryophyta</taxon>
        <taxon>Tracheophyta</taxon>
        <taxon>Spermatophyta</taxon>
        <taxon>Magnoliopsida</taxon>
        <taxon>eudicotyledons</taxon>
        <taxon>Gunneridae</taxon>
        <taxon>Pentapetalae</taxon>
        <taxon>rosids</taxon>
        <taxon>fabids</taxon>
        <taxon>Malpighiales</taxon>
        <taxon>Rhizophoraceae</taxon>
        <taxon>Rhizophora</taxon>
    </lineage>
</organism>
<protein>
    <submittedName>
        <fullName evidence="2">Uncharacterized protein</fullName>
    </submittedName>
</protein>
<feature type="compositionally biased region" description="Low complexity" evidence="1">
    <location>
        <begin position="16"/>
        <end position="28"/>
    </location>
</feature>
<name>A0A2P2K6V7_RHIMU</name>
<evidence type="ECO:0000256" key="1">
    <source>
        <dbReference type="SAM" id="MobiDB-lite"/>
    </source>
</evidence>
<reference evidence="2" key="1">
    <citation type="submission" date="2018-02" db="EMBL/GenBank/DDBJ databases">
        <title>Rhizophora mucronata_Transcriptome.</title>
        <authorList>
            <person name="Meera S.P."/>
            <person name="Sreeshan A."/>
            <person name="Augustine A."/>
        </authorList>
    </citation>
    <scope>NUCLEOTIDE SEQUENCE</scope>
    <source>
        <tissue evidence="2">Leaf</tissue>
    </source>
</reference>
<dbReference type="EMBL" id="GGEC01020947">
    <property type="protein sequence ID" value="MBX01431.1"/>
    <property type="molecule type" value="Transcribed_RNA"/>
</dbReference>
<sequence length="50" mass="5758">MSKVLKIYRKSLTFPKASKPLSKKSSTPRNEKKMPKPIRPNPIFFCSFSS</sequence>
<feature type="region of interest" description="Disordered" evidence="1">
    <location>
        <begin position="16"/>
        <end position="41"/>
    </location>
</feature>
<dbReference type="AlphaFoldDB" id="A0A2P2K6V7"/>